<name>A0A3B1CLH8_9ZZZZ</name>
<sequence>MKCPKCSGLMYLERLSDFFVIFNVWKCINCGALMDKTIMDNRRKSLAVLDAVETASQ</sequence>
<gene>
    <name evidence="1" type="ORF">MNBD_NITROSPIRAE01-1266</name>
</gene>
<evidence type="ECO:0000313" key="1">
    <source>
        <dbReference type="EMBL" id="VAX29172.1"/>
    </source>
</evidence>
<dbReference type="AlphaFoldDB" id="A0A3B1CLH8"/>
<organism evidence="1">
    <name type="scientific">hydrothermal vent metagenome</name>
    <dbReference type="NCBI Taxonomy" id="652676"/>
    <lineage>
        <taxon>unclassified sequences</taxon>
        <taxon>metagenomes</taxon>
        <taxon>ecological metagenomes</taxon>
    </lineage>
</organism>
<proteinExistence type="predicted"/>
<reference evidence="1" key="1">
    <citation type="submission" date="2018-06" db="EMBL/GenBank/DDBJ databases">
        <authorList>
            <person name="Zhirakovskaya E."/>
        </authorList>
    </citation>
    <scope>NUCLEOTIDE SEQUENCE</scope>
</reference>
<accession>A0A3B1CLH8</accession>
<protein>
    <recommendedName>
        <fullName evidence="2">Transcription factor zinc-finger domain-containing protein</fullName>
    </recommendedName>
</protein>
<evidence type="ECO:0008006" key="2">
    <source>
        <dbReference type="Google" id="ProtNLM"/>
    </source>
</evidence>
<dbReference type="EMBL" id="UOGF01000048">
    <property type="protein sequence ID" value="VAX29172.1"/>
    <property type="molecule type" value="Genomic_DNA"/>
</dbReference>